<feature type="transmembrane region" description="Helical" evidence="5">
    <location>
        <begin position="26"/>
        <end position="43"/>
    </location>
</feature>
<dbReference type="Proteomes" id="UP001177670">
    <property type="component" value="Unassembled WGS sequence"/>
</dbReference>
<organism evidence="7 8">
    <name type="scientific">Melipona bicolor</name>
    <dbReference type="NCBI Taxonomy" id="60889"/>
    <lineage>
        <taxon>Eukaryota</taxon>
        <taxon>Metazoa</taxon>
        <taxon>Ecdysozoa</taxon>
        <taxon>Arthropoda</taxon>
        <taxon>Hexapoda</taxon>
        <taxon>Insecta</taxon>
        <taxon>Pterygota</taxon>
        <taxon>Neoptera</taxon>
        <taxon>Endopterygota</taxon>
        <taxon>Hymenoptera</taxon>
        <taxon>Apocrita</taxon>
        <taxon>Aculeata</taxon>
        <taxon>Apoidea</taxon>
        <taxon>Anthophila</taxon>
        <taxon>Apidae</taxon>
        <taxon>Melipona</taxon>
    </lineage>
</organism>
<evidence type="ECO:0000256" key="4">
    <source>
        <dbReference type="ARBA" id="ARBA00023136"/>
    </source>
</evidence>
<evidence type="ECO:0000259" key="6">
    <source>
        <dbReference type="Pfam" id="PF01490"/>
    </source>
</evidence>
<comment type="subcellular location">
    <subcellularLocation>
        <location evidence="1">Membrane</location>
    </subcellularLocation>
</comment>
<evidence type="ECO:0000256" key="2">
    <source>
        <dbReference type="ARBA" id="ARBA00022692"/>
    </source>
</evidence>
<sequence length="94" mass="10327">MFRSSVMIAATTLAIAVPKMVPLLSLLAALSMTTIMLLIPILIETATKWEQATRFLFAKNIGIFLIWVLLLISGSIESVLSIVREYGDVKEKGC</sequence>
<name>A0AA40KWI4_9HYME</name>
<evidence type="ECO:0000313" key="7">
    <source>
        <dbReference type="EMBL" id="KAK1135193.1"/>
    </source>
</evidence>
<evidence type="ECO:0000256" key="1">
    <source>
        <dbReference type="ARBA" id="ARBA00004370"/>
    </source>
</evidence>
<dbReference type="AlphaFoldDB" id="A0AA40KWI4"/>
<dbReference type="EMBL" id="JAHYIQ010000002">
    <property type="protein sequence ID" value="KAK1135193.1"/>
    <property type="molecule type" value="Genomic_DNA"/>
</dbReference>
<dbReference type="Pfam" id="PF01490">
    <property type="entry name" value="Aa_trans"/>
    <property type="match status" value="1"/>
</dbReference>
<dbReference type="InterPro" id="IPR013057">
    <property type="entry name" value="AA_transpt_TM"/>
</dbReference>
<evidence type="ECO:0000256" key="5">
    <source>
        <dbReference type="SAM" id="Phobius"/>
    </source>
</evidence>
<feature type="transmembrane region" description="Helical" evidence="5">
    <location>
        <begin position="55"/>
        <end position="76"/>
    </location>
</feature>
<comment type="caution">
    <text evidence="7">The sequence shown here is derived from an EMBL/GenBank/DDBJ whole genome shotgun (WGS) entry which is preliminary data.</text>
</comment>
<keyword evidence="3 5" id="KW-1133">Transmembrane helix</keyword>
<reference evidence="7" key="1">
    <citation type="submission" date="2021-10" db="EMBL/GenBank/DDBJ databases">
        <title>Melipona bicolor Genome sequencing and assembly.</title>
        <authorList>
            <person name="Araujo N.S."/>
            <person name="Arias M.C."/>
        </authorList>
    </citation>
    <scope>NUCLEOTIDE SEQUENCE</scope>
    <source>
        <strain evidence="7">USP_2M_L1-L4_2017</strain>
        <tissue evidence="7">Whole body</tissue>
    </source>
</reference>
<proteinExistence type="predicted"/>
<keyword evidence="2 5" id="KW-0812">Transmembrane</keyword>
<gene>
    <name evidence="7" type="ORF">K0M31_007964</name>
</gene>
<feature type="domain" description="Amino acid transporter transmembrane" evidence="6">
    <location>
        <begin position="1"/>
        <end position="78"/>
    </location>
</feature>
<protein>
    <recommendedName>
        <fullName evidence="6">Amino acid transporter transmembrane domain-containing protein</fullName>
    </recommendedName>
</protein>
<keyword evidence="4 5" id="KW-0472">Membrane</keyword>
<evidence type="ECO:0000313" key="8">
    <source>
        <dbReference type="Proteomes" id="UP001177670"/>
    </source>
</evidence>
<evidence type="ECO:0000256" key="3">
    <source>
        <dbReference type="ARBA" id="ARBA00022989"/>
    </source>
</evidence>
<keyword evidence="8" id="KW-1185">Reference proteome</keyword>
<dbReference type="GO" id="GO:0016020">
    <property type="term" value="C:membrane"/>
    <property type="evidence" value="ECO:0007669"/>
    <property type="project" value="UniProtKB-SubCell"/>
</dbReference>
<accession>A0AA40KWI4</accession>